<dbReference type="InterPro" id="IPR011050">
    <property type="entry name" value="Pectin_lyase_fold/virulence"/>
</dbReference>
<dbReference type="InterPro" id="IPR008638">
    <property type="entry name" value="FhaB/CdiA-like_TPS"/>
</dbReference>
<feature type="region of interest" description="Disordered" evidence="1">
    <location>
        <begin position="823"/>
        <end position="842"/>
    </location>
</feature>
<dbReference type="Pfam" id="PF05860">
    <property type="entry name" value="TPS"/>
    <property type="match status" value="1"/>
</dbReference>
<dbReference type="Proteomes" id="UP001525890">
    <property type="component" value="Unassembled WGS sequence"/>
</dbReference>
<sequence>MNKNRKILPCFENVTVGYLLKLLGWIFWGCASPVQAQIIPDATLPVNTTVIRQGAANIINGGTQSESNLFHSFQEFSLPTNTQVIFDNALDVENIFSRVTGFSISNIDGLIQVKGSANLFLLNPNGIVFGPNAQLNMGGSFLASTADRLNFADGSSFSTLPTETVPLLTVSLPVGLQMGPNPGKIIVQGPGNNLTLTEPVRGSILRENRPTGLQVQNKTLALIGGEIELIGGNLTAVGGQIELGSVGANSQVTLTVTTPFWGFGYSNVGNFGDIKLTGGSLDTSGEGGGPIALQGRSLFLREGSALISLTLGNKPGQDMRLFASEHVEFSGANSFGLPSVAIAEVFPGAMGNGGSLRVEANQFFTFDGALISSSTRGQGNGGNLTILATELIRFSGLDTSGGFGGLFAEVRSNATGNAGIVTLETGQLTLLDGAIISATTFGEGYAGILNIRATESVSMSGLDGEGFGAYIQTGSGSLDVEPESSSDLNDIDPQSEVIPNRTILADSGAITINTTQLTVSDGGVISSSTDARGNAGTLTVFASESVTLRGEDSLGNRSKLETFVNSGVTGNAGSLTVQTGELLLLNGASISSETIGNGNAGDVTIRAEQVSLFDGSQIRVSAKGAFSPGILTVRASEILLDNQASLLGETESGSQGNIMILANSTLLRRNSQITTNAIGSSTGGNISLDTTILGAFENSDISANSEQSQGGIVTIQAEGIFGTEFRVQSSDLTSDITATGANSSLIGTVRINTPEVDPTSGLVELAVNLADPAQQIDSSCRSGQQQSEFIITGRGGLPPNPMEAISDEALLMDLGPQRLEELPRKDSRIPSESVASSSIESTSMEQLVEAEGWIMNSQGRMELVARTSRGTVQNLMGLATQPCVPNSPIQM</sequence>
<keyword evidence="5" id="KW-1185">Reference proteome</keyword>
<dbReference type="Gene3D" id="2.160.20.10">
    <property type="entry name" value="Single-stranded right-handed beta-helix, Pectin lyase-like"/>
    <property type="match status" value="1"/>
</dbReference>
<keyword evidence="2" id="KW-1133">Transmembrane helix</keyword>
<organism evidence="4 5">
    <name type="scientific">Laspinema palackyanum D2a</name>
    <dbReference type="NCBI Taxonomy" id="2953684"/>
    <lineage>
        <taxon>Bacteria</taxon>
        <taxon>Bacillati</taxon>
        <taxon>Cyanobacteriota</taxon>
        <taxon>Cyanophyceae</taxon>
        <taxon>Oscillatoriophycideae</taxon>
        <taxon>Oscillatoriales</taxon>
        <taxon>Laspinemataceae</taxon>
        <taxon>Laspinema</taxon>
        <taxon>Laspinema palackyanum</taxon>
    </lineage>
</organism>
<dbReference type="NCBIfam" id="TIGR01901">
    <property type="entry name" value="adhes_NPXG"/>
    <property type="match status" value="1"/>
</dbReference>
<protein>
    <submittedName>
        <fullName evidence="4">S-layer family protein</fullName>
    </submittedName>
</protein>
<evidence type="ECO:0000259" key="3">
    <source>
        <dbReference type="SMART" id="SM00912"/>
    </source>
</evidence>
<evidence type="ECO:0000313" key="4">
    <source>
        <dbReference type="EMBL" id="MCT7970185.1"/>
    </source>
</evidence>
<keyword evidence="2" id="KW-0472">Membrane</keyword>
<dbReference type="RefSeq" id="WP_368009607.1">
    <property type="nucleotide sequence ID" value="NZ_JAMXFF010000079.1"/>
</dbReference>
<gene>
    <name evidence="4" type="ORF">NG799_28110</name>
</gene>
<evidence type="ECO:0000256" key="2">
    <source>
        <dbReference type="SAM" id="Phobius"/>
    </source>
</evidence>
<feature type="domain" description="Filamentous haemagglutinin FhaB/tRNA nuclease CdiA-like TPS" evidence="3">
    <location>
        <begin position="41"/>
        <end position="152"/>
    </location>
</feature>
<dbReference type="InterPro" id="IPR012334">
    <property type="entry name" value="Pectin_lyas_fold"/>
</dbReference>
<comment type="caution">
    <text evidence="4">The sequence shown here is derived from an EMBL/GenBank/DDBJ whole genome shotgun (WGS) entry which is preliminary data.</text>
</comment>
<reference evidence="4 5" key="1">
    <citation type="journal article" date="2022" name="Front. Microbiol.">
        <title>High genomic differentiation and limited gene flow indicate recent cryptic speciation within the genus Laspinema (cyanobacteria).</title>
        <authorList>
            <person name="Stanojkovic A."/>
            <person name="Skoupy S."/>
            <person name="Skaloud P."/>
            <person name="Dvorak P."/>
        </authorList>
    </citation>
    <scope>NUCLEOTIDE SEQUENCE [LARGE SCALE GENOMIC DNA]</scope>
    <source>
        <strain evidence="4 5">D2a</strain>
    </source>
</reference>
<keyword evidence="2" id="KW-0812">Transmembrane</keyword>
<dbReference type="SUPFAM" id="SSF51126">
    <property type="entry name" value="Pectin lyase-like"/>
    <property type="match status" value="2"/>
</dbReference>
<feature type="transmembrane region" description="Helical" evidence="2">
    <location>
        <begin position="7"/>
        <end position="28"/>
    </location>
</feature>
<name>A0ABT2N1V3_9CYAN</name>
<feature type="compositionally biased region" description="Low complexity" evidence="1">
    <location>
        <begin position="830"/>
        <end position="842"/>
    </location>
</feature>
<accession>A0ABT2N1V3</accession>
<evidence type="ECO:0000256" key="1">
    <source>
        <dbReference type="SAM" id="MobiDB-lite"/>
    </source>
</evidence>
<dbReference type="EMBL" id="JAMXFF010000079">
    <property type="protein sequence ID" value="MCT7970185.1"/>
    <property type="molecule type" value="Genomic_DNA"/>
</dbReference>
<proteinExistence type="predicted"/>
<evidence type="ECO:0000313" key="5">
    <source>
        <dbReference type="Proteomes" id="UP001525890"/>
    </source>
</evidence>
<dbReference type="SMART" id="SM00912">
    <property type="entry name" value="Haemagg_act"/>
    <property type="match status" value="1"/>
</dbReference>